<evidence type="ECO:0000313" key="2">
    <source>
        <dbReference type="EMBL" id="CRK91853.1"/>
    </source>
</evidence>
<gene>
    <name evidence="2" type="ORF">CLUMA_CG005475</name>
</gene>
<organism evidence="2 3">
    <name type="scientific">Clunio marinus</name>
    <dbReference type="NCBI Taxonomy" id="568069"/>
    <lineage>
        <taxon>Eukaryota</taxon>
        <taxon>Metazoa</taxon>
        <taxon>Ecdysozoa</taxon>
        <taxon>Arthropoda</taxon>
        <taxon>Hexapoda</taxon>
        <taxon>Insecta</taxon>
        <taxon>Pterygota</taxon>
        <taxon>Neoptera</taxon>
        <taxon>Endopterygota</taxon>
        <taxon>Diptera</taxon>
        <taxon>Nematocera</taxon>
        <taxon>Chironomoidea</taxon>
        <taxon>Chironomidae</taxon>
        <taxon>Clunio</taxon>
    </lineage>
</organism>
<keyword evidence="1" id="KW-0472">Membrane</keyword>
<evidence type="ECO:0000313" key="3">
    <source>
        <dbReference type="Proteomes" id="UP000183832"/>
    </source>
</evidence>
<name>A0A1J1HV15_9DIPT</name>
<proteinExistence type="predicted"/>
<dbReference type="EMBL" id="CVRI01000021">
    <property type="protein sequence ID" value="CRK91853.1"/>
    <property type="molecule type" value="Genomic_DNA"/>
</dbReference>
<keyword evidence="1" id="KW-0812">Transmembrane</keyword>
<reference evidence="2 3" key="1">
    <citation type="submission" date="2015-04" db="EMBL/GenBank/DDBJ databases">
        <authorList>
            <person name="Syromyatnikov M.Y."/>
            <person name="Popov V.N."/>
        </authorList>
    </citation>
    <scope>NUCLEOTIDE SEQUENCE [LARGE SCALE GENOMIC DNA]</scope>
</reference>
<keyword evidence="3" id="KW-1185">Reference proteome</keyword>
<accession>A0A1J1HV15</accession>
<protein>
    <submittedName>
        <fullName evidence="2">CLUMA_CG005475, isoform A</fullName>
    </submittedName>
</protein>
<evidence type="ECO:0000256" key="1">
    <source>
        <dbReference type="SAM" id="Phobius"/>
    </source>
</evidence>
<keyword evidence="1" id="KW-1133">Transmembrane helix</keyword>
<sequence length="71" mass="8373">MVKRKTFLDTSSYEKKNIVESTFRSFIFGFCYTLNQSNYFHLLISLFILLKANLPTFSILKGVLVMERKKI</sequence>
<dbReference type="Proteomes" id="UP000183832">
    <property type="component" value="Unassembled WGS sequence"/>
</dbReference>
<dbReference type="OrthoDB" id="73653at2759"/>
<dbReference type="AlphaFoldDB" id="A0A1J1HV15"/>
<feature type="transmembrane region" description="Helical" evidence="1">
    <location>
        <begin position="39"/>
        <end position="60"/>
    </location>
</feature>